<dbReference type="GeneID" id="128312467"/>
<feature type="region of interest" description="Disordered" evidence="1">
    <location>
        <begin position="203"/>
        <end position="227"/>
    </location>
</feature>
<evidence type="ECO:0000256" key="1">
    <source>
        <dbReference type="SAM" id="MobiDB-lite"/>
    </source>
</evidence>
<feature type="region of interest" description="Disordered" evidence="1">
    <location>
        <begin position="21"/>
        <end position="182"/>
    </location>
</feature>
<feature type="compositionally biased region" description="Pro residues" evidence="1">
    <location>
        <begin position="65"/>
        <end position="74"/>
    </location>
</feature>
<reference evidence="3" key="1">
    <citation type="submission" date="2025-08" db="UniProtKB">
        <authorList>
            <consortium name="RefSeq"/>
        </authorList>
    </citation>
    <scope>IDENTIFICATION</scope>
    <source>
        <tissue evidence="3">Blood</tissue>
    </source>
</reference>
<accession>A0ABM3NSP4</accession>
<feature type="compositionally biased region" description="Polar residues" evidence="1">
    <location>
        <begin position="203"/>
        <end position="215"/>
    </location>
</feature>
<organism evidence="2 3">
    <name type="scientific">Acinonyx jubatus</name>
    <name type="common">Cheetah</name>
    <dbReference type="NCBI Taxonomy" id="32536"/>
    <lineage>
        <taxon>Eukaryota</taxon>
        <taxon>Metazoa</taxon>
        <taxon>Chordata</taxon>
        <taxon>Craniata</taxon>
        <taxon>Vertebrata</taxon>
        <taxon>Euteleostomi</taxon>
        <taxon>Mammalia</taxon>
        <taxon>Eutheria</taxon>
        <taxon>Laurasiatheria</taxon>
        <taxon>Carnivora</taxon>
        <taxon>Feliformia</taxon>
        <taxon>Felidae</taxon>
        <taxon>Felinae</taxon>
        <taxon>Acinonyx</taxon>
    </lineage>
</organism>
<dbReference type="RefSeq" id="XP_053062431.1">
    <property type="nucleotide sequence ID" value="XM_053206456.1"/>
</dbReference>
<name>A0ABM3NSP4_ACIJB</name>
<evidence type="ECO:0000313" key="3">
    <source>
        <dbReference type="RefSeq" id="XP_053062431.1"/>
    </source>
</evidence>
<feature type="compositionally biased region" description="Low complexity" evidence="1">
    <location>
        <begin position="103"/>
        <end position="116"/>
    </location>
</feature>
<gene>
    <name evidence="3" type="primary">LOC128312467</name>
</gene>
<sequence>MTPPTVPANCRLSCPNLLCPQSFPQPPSYSQPNVYQSLPPPPGYQVTNPITPERRPNGSTTTPRPTHPASPAPAPTLVRTGPRSLTSLPVTEPHGPFSRRRPPTALSPAPSSALRAGPVTHPRSPLLRSRVTGPLCPAAPDPTGPTRCPDPQNAHRGHRGARADTEAAPAPQPARSPHGLPLRPVVPRFARPTAEPCAQHYISQSAARPRTTSTRGLRGAPGPINSQGFSPVAWLQGAGRVYTRW</sequence>
<evidence type="ECO:0000313" key="2">
    <source>
        <dbReference type="Proteomes" id="UP001652583"/>
    </source>
</evidence>
<dbReference type="Proteomes" id="UP001652583">
    <property type="component" value="Chromosome D3"/>
</dbReference>
<proteinExistence type="predicted"/>
<keyword evidence="2" id="KW-1185">Reference proteome</keyword>
<protein>
    <submittedName>
        <fullName evidence="3">Uncharacterized protein LOC128312467</fullName>
    </submittedName>
</protein>